<dbReference type="PANTHER" id="PTHR35370:SF1">
    <property type="entry name" value="TYPE VI SECRETION SYSTEM COMPONENT TSSF1"/>
    <property type="match status" value="1"/>
</dbReference>
<dbReference type="EMBL" id="JAESVP010000009">
    <property type="protein sequence ID" value="MBL4929587.1"/>
    <property type="molecule type" value="Genomic_DNA"/>
</dbReference>
<dbReference type="PIRSF" id="PIRSF028304">
    <property type="entry name" value="UCP028304"/>
    <property type="match status" value="1"/>
</dbReference>
<evidence type="ECO:0000313" key="1">
    <source>
        <dbReference type="EMBL" id="MBL4929587.1"/>
    </source>
</evidence>
<comment type="caution">
    <text evidence="1">The sequence shown here is derived from an EMBL/GenBank/DDBJ whole genome shotgun (WGS) entry which is preliminary data.</text>
</comment>
<organism evidence="1 2">
    <name type="scientific">Fuscibacter oryzae</name>
    <dbReference type="NCBI Taxonomy" id="2803939"/>
    <lineage>
        <taxon>Bacteria</taxon>
        <taxon>Pseudomonadati</taxon>
        <taxon>Pseudomonadota</taxon>
        <taxon>Alphaproteobacteria</taxon>
        <taxon>Rhodobacterales</taxon>
        <taxon>Paracoccaceae</taxon>
        <taxon>Fuscibacter</taxon>
    </lineage>
</organism>
<keyword evidence="2" id="KW-1185">Reference proteome</keyword>
<evidence type="ECO:0000313" key="2">
    <source>
        <dbReference type="Proteomes" id="UP000619033"/>
    </source>
</evidence>
<dbReference type="AlphaFoldDB" id="A0A8J7MTZ8"/>
<protein>
    <submittedName>
        <fullName evidence="1">Type VI secretion system baseplate subunit TssF</fullName>
    </submittedName>
</protein>
<dbReference type="Proteomes" id="UP000619033">
    <property type="component" value="Unassembled WGS sequence"/>
</dbReference>
<gene>
    <name evidence="1" type="primary">tssF</name>
    <name evidence="1" type="ORF">JI744_15890</name>
</gene>
<sequence length="643" mass="71606">MNRAFLESYNRELALLYEGAKEFAEDYPGIAERLGGLTQDNLDPAIAGLLEGAAFMAARVQLKLDTEFETFTNELLDQLLPNFMAPTPSAVMVQADPNFADEELEKGKSYAPGSYIDARYLDRDQRISCRFRLSSALHLWPLQLTQARVVSGATAFQAMGLDVTAGTGGGIILNLQRPSASKAGKPKLVSAIQADSLPFHLVGDMAEMVALYEQMFANVTRITLRYLDARGDPVFVPLPLNCIEQIGFDEDEAIFAEDTRTFRGFTLLREFFLFPQKFLGFRLTGLSQVLPRVAAPAFDLLIEMSQVRPALPPRITAENFRLFTAPAVNLFEENCSTTRSDTLRHEYLVQADSSPSSHYEVHRVREVFAFFTDVKTKVPVHPLYGLPNDALQPREALYYTTRQRPRRLNAKERRFGKAQGYTGTETFVSIYEPGHLDSEERVKRLQVKLLCSNRHLPQFLPIAQGGADFRMNDDTALPLRCIAGPTAPRESVTELDKNAAHRAHTGPVGWRILSYLSLSYLGLDNRGAKDQGAALREMLALFADLSAQVTERQLQGLKLVSARPVTRTIRRGGGYHAARGTEVTITFDEKSFEGSGIFLLGAVLDRFISEYASINSFTQVAIRSEQRGLVKVWPPRTGQGPLL</sequence>
<dbReference type="RefSeq" id="WP_202662131.1">
    <property type="nucleotide sequence ID" value="NZ_JAESVP010000009.1"/>
</dbReference>
<dbReference type="InterPro" id="IPR010272">
    <property type="entry name" value="T6SS_TssF"/>
</dbReference>
<dbReference type="NCBIfam" id="TIGR03359">
    <property type="entry name" value="VI_chp_6"/>
    <property type="match status" value="1"/>
</dbReference>
<dbReference type="PANTHER" id="PTHR35370">
    <property type="entry name" value="CYTOPLASMIC PROTEIN-RELATED-RELATED"/>
    <property type="match status" value="1"/>
</dbReference>
<name>A0A8J7MTZ8_9RHOB</name>
<reference evidence="1" key="1">
    <citation type="submission" date="2021-01" db="EMBL/GenBank/DDBJ databases">
        <title>Genome seq and assembly of Tabrizicola sp. KVB23.</title>
        <authorList>
            <person name="Chhetri G."/>
        </authorList>
    </citation>
    <scope>NUCLEOTIDE SEQUENCE</scope>
    <source>
        <strain evidence="1">KVB23</strain>
    </source>
</reference>
<dbReference type="Pfam" id="PF05947">
    <property type="entry name" value="T6SS_TssF"/>
    <property type="match status" value="1"/>
</dbReference>
<proteinExistence type="predicted"/>
<accession>A0A8J7MTZ8</accession>